<keyword evidence="2" id="KW-1185">Reference proteome</keyword>
<dbReference type="STRING" id="227598.APY94_04080"/>
<organism evidence="1 2">
    <name type="scientific">Thermococcus celericrescens</name>
    <dbReference type="NCBI Taxonomy" id="227598"/>
    <lineage>
        <taxon>Archaea</taxon>
        <taxon>Methanobacteriati</taxon>
        <taxon>Methanobacteriota</taxon>
        <taxon>Thermococci</taxon>
        <taxon>Thermococcales</taxon>
        <taxon>Thermococcaceae</taxon>
        <taxon>Thermococcus</taxon>
    </lineage>
</organism>
<accession>A0A100XYD9</accession>
<proteinExistence type="predicted"/>
<dbReference type="AlphaFoldDB" id="A0A100XYD9"/>
<reference evidence="1 2" key="1">
    <citation type="submission" date="2015-10" db="EMBL/GenBank/DDBJ databases">
        <title>Draft genome sequence of Thermococcus celericrescens strain DSM 17994.</title>
        <authorList>
            <person name="Hong S.-J."/>
            <person name="Park C.-E."/>
            <person name="Shin J.-H."/>
        </authorList>
    </citation>
    <scope>NUCLEOTIDE SEQUENCE [LARGE SCALE GENOMIC DNA]</scope>
    <source>
        <strain evidence="1 2">DSM 17994</strain>
    </source>
</reference>
<evidence type="ECO:0000313" key="1">
    <source>
        <dbReference type="EMBL" id="KUH33916.1"/>
    </source>
</evidence>
<dbReference type="RefSeq" id="WP_058938424.1">
    <property type="nucleotide sequence ID" value="NZ_LLYW01000013.1"/>
</dbReference>
<protein>
    <submittedName>
        <fullName evidence="1">Uncharacterized protein</fullName>
    </submittedName>
</protein>
<dbReference type="EMBL" id="LLYW01000013">
    <property type="protein sequence ID" value="KUH33916.1"/>
    <property type="molecule type" value="Genomic_DNA"/>
</dbReference>
<dbReference type="Proteomes" id="UP000053462">
    <property type="component" value="Unassembled WGS sequence"/>
</dbReference>
<comment type="caution">
    <text evidence="1">The sequence shown here is derived from an EMBL/GenBank/DDBJ whole genome shotgun (WGS) entry which is preliminary data.</text>
</comment>
<sequence>MYSIRDVQDIISHIVSTKGHVGVRDRGIEIHIHGGLSGQEFREIENTAWKGGLVLDRIYYHRNSDSLAIRFRKLREWGETMRKIFEVWAQISKSKRYTIDIVDHLRQLIEWEFDEPYEDYITLISEQIARAELLGIAQNPDGTSGGKYIFYLMEIQCLGNSLYFIVMAKKYYCKDQKKECSHLHSLYVEPQDYKHLLQVMTLIRKLDDLNGKALDKVLRDLPQDTQDKIWDKYLATMESQIKGNLQLL</sequence>
<name>A0A100XYD9_9EURY</name>
<dbReference type="OrthoDB" id="91672at2157"/>
<gene>
    <name evidence="1" type="ORF">APY94_04080</name>
</gene>
<evidence type="ECO:0000313" key="2">
    <source>
        <dbReference type="Proteomes" id="UP000053462"/>
    </source>
</evidence>